<evidence type="ECO:0000256" key="3">
    <source>
        <dbReference type="ARBA" id="ARBA00022777"/>
    </source>
</evidence>
<dbReference type="GO" id="GO:0005524">
    <property type="term" value="F:ATP binding"/>
    <property type="evidence" value="ECO:0007669"/>
    <property type="project" value="UniProtKB-UniRule"/>
</dbReference>
<proteinExistence type="predicted"/>
<dbReference type="SUPFAM" id="SSF56112">
    <property type="entry name" value="Protein kinase-like (PK-like)"/>
    <property type="match status" value="1"/>
</dbReference>
<keyword evidence="2 5" id="KW-0547">Nucleotide-binding</keyword>
<evidence type="ECO:0000256" key="4">
    <source>
        <dbReference type="ARBA" id="ARBA00022840"/>
    </source>
</evidence>
<dbReference type="InterPro" id="IPR017441">
    <property type="entry name" value="Protein_kinase_ATP_BS"/>
</dbReference>
<evidence type="ECO:0000256" key="2">
    <source>
        <dbReference type="ARBA" id="ARBA00022741"/>
    </source>
</evidence>
<evidence type="ECO:0000313" key="8">
    <source>
        <dbReference type="EMBL" id="GHE59965.1"/>
    </source>
</evidence>
<organism evidence="8 9">
    <name type="scientific">Streptomyces spiralis</name>
    <dbReference type="NCBI Taxonomy" id="66376"/>
    <lineage>
        <taxon>Bacteria</taxon>
        <taxon>Bacillati</taxon>
        <taxon>Actinomycetota</taxon>
        <taxon>Actinomycetes</taxon>
        <taxon>Kitasatosporales</taxon>
        <taxon>Streptomycetaceae</taxon>
        <taxon>Streptomyces</taxon>
    </lineage>
</organism>
<evidence type="ECO:0000256" key="5">
    <source>
        <dbReference type="PROSITE-ProRule" id="PRU10141"/>
    </source>
</evidence>
<evidence type="ECO:0000256" key="1">
    <source>
        <dbReference type="ARBA" id="ARBA00022679"/>
    </source>
</evidence>
<dbReference type="PROSITE" id="PS50011">
    <property type="entry name" value="PROTEIN_KINASE_DOM"/>
    <property type="match status" value="1"/>
</dbReference>
<comment type="caution">
    <text evidence="8">The sequence shown here is derived from an EMBL/GenBank/DDBJ whole genome shotgun (WGS) entry which is preliminary data.</text>
</comment>
<dbReference type="PROSITE" id="PS00107">
    <property type="entry name" value="PROTEIN_KINASE_ATP"/>
    <property type="match status" value="1"/>
</dbReference>
<dbReference type="AlphaFoldDB" id="A0A919DMF3"/>
<keyword evidence="4 5" id="KW-0067">ATP-binding</keyword>
<dbReference type="PANTHER" id="PTHR43289:SF34">
    <property type="entry name" value="SERINE_THREONINE-PROTEIN KINASE YBDM-RELATED"/>
    <property type="match status" value="1"/>
</dbReference>
<feature type="binding site" evidence="5">
    <location>
        <position position="161"/>
    </location>
    <ligand>
        <name>ATP</name>
        <dbReference type="ChEBI" id="CHEBI:30616"/>
    </ligand>
</feature>
<evidence type="ECO:0000256" key="6">
    <source>
        <dbReference type="SAM" id="MobiDB-lite"/>
    </source>
</evidence>
<feature type="region of interest" description="Disordered" evidence="6">
    <location>
        <begin position="480"/>
        <end position="520"/>
    </location>
</feature>
<feature type="compositionally biased region" description="Pro residues" evidence="6">
    <location>
        <begin position="83"/>
        <end position="105"/>
    </location>
</feature>
<keyword evidence="3" id="KW-0418">Kinase</keyword>
<dbReference type="InterPro" id="IPR008271">
    <property type="entry name" value="Ser/Thr_kinase_AS"/>
</dbReference>
<evidence type="ECO:0000313" key="9">
    <source>
        <dbReference type="Proteomes" id="UP000641386"/>
    </source>
</evidence>
<dbReference type="Gene3D" id="1.10.510.10">
    <property type="entry name" value="Transferase(Phosphotransferase) domain 1"/>
    <property type="match status" value="1"/>
</dbReference>
<gene>
    <name evidence="8" type="ORF">GCM10014715_11660</name>
</gene>
<keyword evidence="1" id="KW-0808">Transferase</keyword>
<dbReference type="Gene3D" id="3.30.200.20">
    <property type="entry name" value="Phosphorylase Kinase, domain 1"/>
    <property type="match status" value="1"/>
</dbReference>
<dbReference type="Proteomes" id="UP000641386">
    <property type="component" value="Unassembled WGS sequence"/>
</dbReference>
<name>A0A919DMF3_9ACTN</name>
<feature type="region of interest" description="Disordered" evidence="6">
    <location>
        <begin position="77"/>
        <end position="129"/>
    </location>
</feature>
<dbReference type="EMBL" id="BNBC01000003">
    <property type="protein sequence ID" value="GHE59965.1"/>
    <property type="molecule type" value="Genomic_DNA"/>
</dbReference>
<reference evidence="8" key="2">
    <citation type="submission" date="2020-09" db="EMBL/GenBank/DDBJ databases">
        <authorList>
            <person name="Sun Q."/>
            <person name="Ohkuma M."/>
        </authorList>
    </citation>
    <scope>NUCLEOTIDE SEQUENCE</scope>
    <source>
        <strain evidence="8">JCM 3302</strain>
    </source>
</reference>
<dbReference type="PANTHER" id="PTHR43289">
    <property type="entry name" value="MITOGEN-ACTIVATED PROTEIN KINASE KINASE KINASE 20-RELATED"/>
    <property type="match status" value="1"/>
</dbReference>
<dbReference type="CDD" id="cd14014">
    <property type="entry name" value="STKc_PknB_like"/>
    <property type="match status" value="1"/>
</dbReference>
<accession>A0A919DMF3</accession>
<dbReference type="SMART" id="SM00220">
    <property type="entry name" value="S_TKc"/>
    <property type="match status" value="1"/>
</dbReference>
<protein>
    <recommendedName>
        <fullName evidence="7">Protein kinase domain-containing protein</fullName>
    </recommendedName>
</protein>
<evidence type="ECO:0000259" key="7">
    <source>
        <dbReference type="PROSITE" id="PS50011"/>
    </source>
</evidence>
<dbReference type="GO" id="GO:0004674">
    <property type="term" value="F:protein serine/threonine kinase activity"/>
    <property type="evidence" value="ECO:0007669"/>
    <property type="project" value="TreeGrafter"/>
</dbReference>
<sequence>MSGAALAQAVLDFLTLGQTALELPDFATERHRPLADAWLSWQELPHRPERISALRTALDEALSRDGELRSWARVATGQADGVPGPPKAPPAPAPAPAATPMPIPTPTVADQGPDRTAVFEPLRPDDPREVGGYPLRARIGQGGMGAVYLSRTPGGRPVALKVAQPEFAADPDFRRRFRKEVAFAQRVQGPYTVPVIDCDPEAPLPWLATSYIAAPSLAVAVGRRGPLPAASVLVLLAGIAEALHSIHRAGVLHRDLKPANVLLAHDGPRVIDFGISRAVESSSGALTRTGVQVGTPAFMAPEQVRGEQLTPAADVFSLGSLGFYAATGELPFGGDAAVFHRICHERPVWELCPAPVRAVLERCLTRDPGERPTPAQVITACAEAAGERLAMGEGWLPPTVSAVITRYGNAEAPPTQPAAPAAPNTVANATPSAALHATPPAAPPAAGPRRRRTAVLVAAAVVLAVAAGTTGAVLASGGGGDHGAGAPGTSASATVTGSGAAEPSEPGTSPSSGLPASDLPSAAPSAGRYLTRFTDVPFNLIGANTSGCMKDVTVSFDGEGPSVDSDVSIDEGNYTSGDLFYGCDSSSGDFWVLVPDEDRFAQVTGRPEPDRCAALARQQATAKRVMLPQVEPGAMYCLVTAVSSRIVFLQVVSVSRSSHDIRWKATAWEDTHAG</sequence>
<reference evidence="8" key="1">
    <citation type="journal article" date="2014" name="Int. J. Syst. Evol. Microbiol.">
        <title>Complete genome sequence of Corynebacterium casei LMG S-19264T (=DSM 44701T), isolated from a smear-ripened cheese.</title>
        <authorList>
            <consortium name="US DOE Joint Genome Institute (JGI-PGF)"/>
            <person name="Walter F."/>
            <person name="Albersmeier A."/>
            <person name="Kalinowski J."/>
            <person name="Ruckert C."/>
        </authorList>
    </citation>
    <scope>NUCLEOTIDE SEQUENCE</scope>
    <source>
        <strain evidence="8">JCM 3302</strain>
    </source>
</reference>
<feature type="domain" description="Protein kinase" evidence="7">
    <location>
        <begin position="133"/>
        <end position="396"/>
    </location>
</feature>
<keyword evidence="9" id="KW-1185">Reference proteome</keyword>
<dbReference type="InterPro" id="IPR011009">
    <property type="entry name" value="Kinase-like_dom_sf"/>
</dbReference>
<dbReference type="Pfam" id="PF00069">
    <property type="entry name" value="Pkinase"/>
    <property type="match status" value="1"/>
</dbReference>
<dbReference type="InterPro" id="IPR000719">
    <property type="entry name" value="Prot_kinase_dom"/>
</dbReference>
<feature type="compositionally biased region" description="Low complexity" evidence="6">
    <location>
        <begin position="487"/>
        <end position="520"/>
    </location>
</feature>
<dbReference type="PROSITE" id="PS00108">
    <property type="entry name" value="PROTEIN_KINASE_ST"/>
    <property type="match status" value="1"/>
</dbReference>